<reference evidence="4 5" key="1">
    <citation type="submission" date="2018-12" db="EMBL/GenBank/DDBJ databases">
        <authorList>
            <person name="Li K."/>
        </authorList>
    </citation>
    <scope>NUCLEOTIDE SEQUENCE [LARGE SCALE GENOMIC DNA]</scope>
    <source>
        <strain evidence="5">CR22</strain>
    </source>
</reference>
<feature type="domain" description="NAD-dependent epimerase/dehydratase" evidence="3">
    <location>
        <begin position="3"/>
        <end position="210"/>
    </location>
</feature>
<dbReference type="Pfam" id="PF01370">
    <property type="entry name" value="Epimerase"/>
    <property type="match status" value="1"/>
</dbReference>
<dbReference type="AlphaFoldDB" id="A0A3Q9BVF9"/>
<dbReference type="InterPro" id="IPR036291">
    <property type="entry name" value="NAD(P)-bd_dom_sf"/>
</dbReference>
<dbReference type="InterPro" id="IPR001509">
    <property type="entry name" value="Epimerase_deHydtase"/>
</dbReference>
<dbReference type="Gene3D" id="3.90.25.10">
    <property type="entry name" value="UDP-galactose 4-epimerase, domain 1"/>
    <property type="match status" value="1"/>
</dbReference>
<protein>
    <submittedName>
        <fullName evidence="4">NAD-dependent epimerase/dehydratase family protein</fullName>
    </submittedName>
</protein>
<dbReference type="PANTHER" id="PTHR43103">
    <property type="entry name" value="NUCLEOSIDE-DIPHOSPHATE-SUGAR EPIMERASE"/>
    <property type="match status" value="1"/>
</dbReference>
<dbReference type="Proteomes" id="UP000280197">
    <property type="component" value="Chromosome"/>
</dbReference>
<evidence type="ECO:0000313" key="5">
    <source>
        <dbReference type="Proteomes" id="UP000280197"/>
    </source>
</evidence>
<evidence type="ECO:0000256" key="1">
    <source>
        <dbReference type="ARBA" id="ARBA00022857"/>
    </source>
</evidence>
<proteinExistence type="predicted"/>
<dbReference type="RefSeq" id="WP_126269749.1">
    <property type="nucleotide sequence ID" value="NZ_CP034463.1"/>
</dbReference>
<dbReference type="NCBIfam" id="NF043036">
    <property type="entry name" value="ErythonDh"/>
    <property type="match status" value="1"/>
</dbReference>
<evidence type="ECO:0000259" key="3">
    <source>
        <dbReference type="Pfam" id="PF01370"/>
    </source>
</evidence>
<evidence type="ECO:0000313" key="4">
    <source>
        <dbReference type="EMBL" id="AZP15370.1"/>
    </source>
</evidence>
<organism evidence="4 5">
    <name type="scientific">Streptomyces aquilus</name>
    <dbReference type="NCBI Taxonomy" id="2548456"/>
    <lineage>
        <taxon>Bacteria</taxon>
        <taxon>Bacillati</taxon>
        <taxon>Actinomycetota</taxon>
        <taxon>Actinomycetes</taxon>
        <taxon>Kitasatosporales</taxon>
        <taxon>Streptomycetaceae</taxon>
        <taxon>Streptomyces</taxon>
    </lineage>
</organism>
<dbReference type="SUPFAM" id="SSF51735">
    <property type="entry name" value="NAD(P)-binding Rossmann-fold domains"/>
    <property type="match status" value="1"/>
</dbReference>
<dbReference type="KEGG" id="saqu:EJC51_04210"/>
<accession>A0A3Q9BVF9</accession>
<dbReference type="InterPro" id="IPR050005">
    <property type="entry name" value="DenD"/>
</dbReference>
<evidence type="ECO:0000256" key="2">
    <source>
        <dbReference type="ARBA" id="ARBA00023277"/>
    </source>
</evidence>
<keyword evidence="5" id="KW-1185">Reference proteome</keyword>
<keyword evidence="2" id="KW-0119">Carbohydrate metabolism</keyword>
<gene>
    <name evidence="4" type="ORF">EJC51_04210</name>
</gene>
<name>A0A3Q9BVF9_9ACTN</name>
<dbReference type="GO" id="GO:0016491">
    <property type="term" value="F:oxidoreductase activity"/>
    <property type="evidence" value="ECO:0007669"/>
    <property type="project" value="InterPro"/>
</dbReference>
<dbReference type="PANTHER" id="PTHR43103:SF3">
    <property type="entry name" value="ADP-L-GLYCERO-D-MANNO-HEPTOSE-6-EPIMERASE"/>
    <property type="match status" value="1"/>
</dbReference>
<dbReference type="EMBL" id="CP034463">
    <property type="protein sequence ID" value="AZP15370.1"/>
    <property type="molecule type" value="Genomic_DNA"/>
</dbReference>
<keyword evidence="1" id="KW-0521">NADP</keyword>
<dbReference type="Gene3D" id="3.40.50.720">
    <property type="entry name" value="NAD(P)-binding Rossmann-like Domain"/>
    <property type="match status" value="1"/>
</dbReference>
<sequence>MRIVVTGASGFVGRLLVRELLRGRSFSGVPISRLVLVDRVAPPDEEPTADALAQVVTGDLVDRLAEVFAEPVDVVFHLAAAVSAECEADFDLGMRVNVDATRALLDAARTQSATGGPTVRVVFTSSIAVYGRPAAGDLSQPVSETTLPTPRSSYGTQKLVCEHLIADMSRRGYVDGRVVRLMTVAVRPGRPNAAASGFVSAIIREPLAGRPAVCPVAPELTLAVASPRTTVQALLCVAEAGHGDGPGRIRGATPVNVPALTVSVADMLDTLRRLAGPQTADLVTFSPDPFVESVVASWPADFDNTRGAHLGLRPDASFEAVVRDYAADHPEALADRPRLRQLG</sequence>